<keyword evidence="2 5" id="KW-0732">Signal</keyword>
<evidence type="ECO:0000259" key="7">
    <source>
        <dbReference type="Pfam" id="PF07655"/>
    </source>
</evidence>
<dbReference type="PROSITE" id="PS51257">
    <property type="entry name" value="PROKAR_LIPOPROTEIN"/>
    <property type="match status" value="1"/>
</dbReference>
<evidence type="ECO:0000256" key="5">
    <source>
        <dbReference type="SAM" id="SignalP"/>
    </source>
</evidence>
<dbReference type="PANTHER" id="PTHR30332">
    <property type="entry name" value="PROBABLE GENERAL SECRETION PATHWAY PROTEIN D"/>
    <property type="match status" value="1"/>
</dbReference>
<dbReference type="InterPro" id="IPR013359">
    <property type="entry name" value="Pilus_4B_PilN"/>
</dbReference>
<evidence type="ECO:0000256" key="2">
    <source>
        <dbReference type="ARBA" id="ARBA00022729"/>
    </source>
</evidence>
<dbReference type="GO" id="GO:0009297">
    <property type="term" value="P:pilus assembly"/>
    <property type="evidence" value="ECO:0007669"/>
    <property type="project" value="InterPro"/>
</dbReference>
<comment type="caution">
    <text evidence="8">The sequence shown here is derived from an EMBL/GenBank/DDBJ whole genome shotgun (WGS) entry which is preliminary data.</text>
</comment>
<dbReference type="RefSeq" id="WP_102610446.1">
    <property type="nucleotide sequence ID" value="NZ_CADIKD010000007.1"/>
</dbReference>
<dbReference type="EMBL" id="PNYB01000010">
    <property type="protein sequence ID" value="PMS24394.1"/>
    <property type="molecule type" value="Genomic_DNA"/>
</dbReference>
<dbReference type="PANTHER" id="PTHR30332:SF24">
    <property type="entry name" value="SECRETIN GSPD-RELATED"/>
    <property type="match status" value="1"/>
</dbReference>
<gene>
    <name evidence="8" type="ORF">C0Z19_14105</name>
</gene>
<dbReference type="Proteomes" id="UP000235347">
    <property type="component" value="Unassembled WGS sequence"/>
</dbReference>
<feature type="chain" id="PRO_5014769873" evidence="5">
    <location>
        <begin position="26"/>
        <end position="568"/>
    </location>
</feature>
<feature type="signal peptide" evidence="5">
    <location>
        <begin position="1"/>
        <end position="25"/>
    </location>
</feature>
<accession>A0A2N7W4Q4</accession>
<evidence type="ECO:0000256" key="4">
    <source>
        <dbReference type="SAM" id="MobiDB-lite"/>
    </source>
</evidence>
<evidence type="ECO:0000313" key="9">
    <source>
        <dbReference type="Proteomes" id="UP000235347"/>
    </source>
</evidence>
<feature type="region of interest" description="Disordered" evidence="4">
    <location>
        <begin position="220"/>
        <end position="259"/>
    </location>
</feature>
<feature type="domain" description="Secretin N-terminal" evidence="7">
    <location>
        <begin position="201"/>
        <end position="293"/>
    </location>
</feature>
<evidence type="ECO:0000259" key="6">
    <source>
        <dbReference type="Pfam" id="PF00263"/>
    </source>
</evidence>
<dbReference type="InterPro" id="IPR004846">
    <property type="entry name" value="T2SS/T3SS_dom"/>
</dbReference>
<reference evidence="8 9" key="1">
    <citation type="submission" date="2018-01" db="EMBL/GenBank/DDBJ databases">
        <title>Whole genome analyses suggest that Burkholderia sensu lato contains two further novel genera in the rhizoxinica-symbiotica group Mycetohabitans gen. nov., and Trinickia gen. nov.: implications for the evolution of diazotrophy and nodulation in the Burkholderiaceae.</title>
        <authorList>
            <person name="Estrada-de los Santos P."/>
            <person name="Palmer M."/>
            <person name="Chavez-Ramirez B."/>
            <person name="Beukes C."/>
            <person name="Steenkamp E.T."/>
            <person name="Hirsch A.M."/>
            <person name="Manyaka P."/>
            <person name="Maluk M."/>
            <person name="Lafos M."/>
            <person name="Crook M."/>
            <person name="Gross E."/>
            <person name="Simon M.F."/>
            <person name="Bueno dos Reis Junior F."/>
            <person name="Poole P.S."/>
            <person name="Venter S.N."/>
            <person name="James E.K."/>
        </authorList>
    </citation>
    <scope>NUCLEOTIDE SEQUENCE [LARGE SCALE GENOMIC DNA]</scope>
    <source>
        <strain evidence="8 9">GP25-8</strain>
    </source>
</reference>
<keyword evidence="3" id="KW-0472">Membrane</keyword>
<keyword evidence="9" id="KW-1185">Reference proteome</keyword>
<dbReference type="Pfam" id="PF00263">
    <property type="entry name" value="Secretin"/>
    <property type="match status" value="1"/>
</dbReference>
<dbReference type="AlphaFoldDB" id="A0A2N7W4Q4"/>
<dbReference type="GO" id="GO:0009306">
    <property type="term" value="P:protein secretion"/>
    <property type="evidence" value="ECO:0007669"/>
    <property type="project" value="InterPro"/>
</dbReference>
<dbReference type="GO" id="GO:0019867">
    <property type="term" value="C:outer membrane"/>
    <property type="evidence" value="ECO:0007669"/>
    <property type="project" value="InterPro"/>
</dbReference>
<organism evidence="8 9">
    <name type="scientific">Trinickia soli</name>
    <dbReference type="NCBI Taxonomy" id="380675"/>
    <lineage>
        <taxon>Bacteria</taxon>
        <taxon>Pseudomonadati</taxon>
        <taxon>Pseudomonadota</taxon>
        <taxon>Betaproteobacteria</taxon>
        <taxon>Burkholderiales</taxon>
        <taxon>Burkholderiaceae</taxon>
        <taxon>Trinickia</taxon>
    </lineage>
</organism>
<feature type="domain" description="Type II/III secretion system secretin-like" evidence="6">
    <location>
        <begin position="392"/>
        <end position="559"/>
    </location>
</feature>
<comment type="subcellular location">
    <subcellularLocation>
        <location evidence="1">Membrane</location>
    </subcellularLocation>
</comment>
<dbReference type="NCBIfam" id="TIGR02520">
    <property type="entry name" value="pilus_B_mal_scr"/>
    <property type="match status" value="1"/>
</dbReference>
<protein>
    <submittedName>
        <fullName evidence="8">PilN family type IVB pilus formation outer membrane protein</fullName>
    </submittedName>
</protein>
<dbReference type="Pfam" id="PF07655">
    <property type="entry name" value="Secretin_N_2"/>
    <property type="match status" value="1"/>
</dbReference>
<evidence type="ECO:0000256" key="3">
    <source>
        <dbReference type="ARBA" id="ARBA00023136"/>
    </source>
</evidence>
<sequence>MKAALALLALLLAGCTGLLQSVSDAAHRDAEQSGKLLTSAREGNIRTHTIDDVVVDNGIWLSGRTVKLAQTAGLPPVFSQPVTFDRQVASLQEFSERITRLTQVPAKVSADAVTASARALTGVGGGAAAGLGKAGQSVNLPPLPPGRGAAAAAANEGFMPSSVRILYRSGDLKGLLDTACARFGVSWKYTDGAIDFYFTDTRTFQVSAVPGDSSVNANVVSEASNNGGTQGSGLAGSISGGGAGGSGSGTSNGVSSNNTSTTAVNSQLSIFGSLDSAIKAMLSPYGHVVSAPATGSISVTDTPDVLDRVARFMEEQNRVMSRQILINVTVLSVTLSADDSYGINWGAVYQALGSRFSLTSAFTSGLTSATTLGAQVISPNSRANGTAALISALSQQGAVRRKTSASVTTLNNQPVPIQVATQQGYLASISTTNTANVGSQTSLTPGTVTTGFNMTLLPHMLDDGTVLMQFYTNLSVLDALQTVTSGGSNPLQIQTPEIDTRNFLQRVAMKSGETLVISGYEGAADNSTQQGVGKPSNILLGGGYDARRSREVIVILITPLTVRTASGA</sequence>
<evidence type="ECO:0000256" key="1">
    <source>
        <dbReference type="ARBA" id="ARBA00004370"/>
    </source>
</evidence>
<feature type="compositionally biased region" description="Gly residues" evidence="4">
    <location>
        <begin position="228"/>
        <end position="250"/>
    </location>
</feature>
<name>A0A2N7W4Q4_9BURK</name>
<dbReference type="InterPro" id="IPR050810">
    <property type="entry name" value="Bact_Secretion_Sys_Channel"/>
</dbReference>
<evidence type="ECO:0000313" key="8">
    <source>
        <dbReference type="EMBL" id="PMS24394.1"/>
    </source>
</evidence>
<proteinExistence type="predicted"/>
<dbReference type="InterPro" id="IPR011514">
    <property type="entry name" value="Secretin_N_2"/>
</dbReference>